<evidence type="ECO:0000256" key="9">
    <source>
        <dbReference type="ARBA" id="ARBA00031586"/>
    </source>
</evidence>
<keyword evidence="8 10" id="KW-0472">Membrane</keyword>
<reference evidence="11" key="2">
    <citation type="submission" date="2011-08" db="EMBL/GenBank/DDBJ databases">
        <authorList>
            <person name="Dayrat B."/>
        </authorList>
    </citation>
    <scope>NUCLEOTIDE SEQUENCE</scope>
</reference>
<keyword evidence="4 10" id="KW-0812">Transmembrane</keyword>
<evidence type="ECO:0000313" key="11">
    <source>
        <dbReference type="EMBL" id="AEQ93863.1"/>
    </source>
</evidence>
<name>G8HPB3_9EUPU</name>
<proteinExistence type="inferred from homology"/>
<keyword evidence="6 10" id="KW-1133">Transmembrane helix</keyword>
<dbReference type="EMBL" id="JN615140">
    <property type="protein sequence ID" value="AEQ93863.1"/>
    <property type="molecule type" value="Genomic_DNA"/>
</dbReference>
<evidence type="ECO:0000256" key="1">
    <source>
        <dbReference type="ARBA" id="ARBA00004141"/>
    </source>
</evidence>
<dbReference type="Pfam" id="PF00420">
    <property type="entry name" value="Oxidored_q2"/>
    <property type="match status" value="1"/>
</dbReference>
<keyword evidence="5" id="KW-1278">Translocase</keyword>
<accession>G8HPB3</accession>
<sequence length="95" mass="10602">MKLVYLTMVMFMFFFFSYMMHTTHILTLLLLLEGMVLSMIGFYLCASLQVSGGSSLFLLLISLAACEAGMGLSLLVKVLRLRGNDKLSSISTMKF</sequence>
<evidence type="ECO:0000256" key="6">
    <source>
        <dbReference type="ARBA" id="ARBA00022989"/>
    </source>
</evidence>
<organism evidence="11">
    <name type="scientific">Pedipes pedipes</name>
    <dbReference type="NCBI Taxonomy" id="999235"/>
    <lineage>
        <taxon>Eukaryota</taxon>
        <taxon>Metazoa</taxon>
        <taxon>Spiralia</taxon>
        <taxon>Lophotrochozoa</taxon>
        <taxon>Mollusca</taxon>
        <taxon>Gastropoda</taxon>
        <taxon>Heterobranchia</taxon>
        <taxon>Euthyneura</taxon>
        <taxon>Panpulmonata</taxon>
        <taxon>Eupulmonata</taxon>
        <taxon>Ellobiida</taxon>
        <taxon>Ellobioidea</taxon>
        <taxon>Ellobiidae</taxon>
        <taxon>Pedipes</taxon>
    </lineage>
</organism>
<evidence type="ECO:0000256" key="10">
    <source>
        <dbReference type="SAM" id="Phobius"/>
    </source>
</evidence>
<evidence type="ECO:0000256" key="3">
    <source>
        <dbReference type="ARBA" id="ARBA00016612"/>
    </source>
</evidence>
<comment type="subcellular location">
    <subcellularLocation>
        <location evidence="1">Membrane</location>
        <topology evidence="1">Multi-pass membrane protein</topology>
    </subcellularLocation>
</comment>
<evidence type="ECO:0000256" key="4">
    <source>
        <dbReference type="ARBA" id="ARBA00022692"/>
    </source>
</evidence>
<reference evidence="11" key="1">
    <citation type="journal article" date="2011" name="BMC Evol. Biol.">
        <title>Ten new complete mitochondrial genomes of pulmonates (Mollusca: Gastropoda) and their impact on phylogenetic relationships.</title>
        <authorList>
            <person name="White T.R."/>
            <person name="Conrad M.M."/>
            <person name="Tseng R."/>
            <person name="Balayan S."/>
            <person name="Golding R."/>
            <person name="de Frias Martins A.M."/>
            <person name="Dayrat B.A."/>
        </authorList>
    </citation>
    <scope>NUCLEOTIDE SEQUENCE</scope>
</reference>
<keyword evidence="7" id="KW-0520">NAD</keyword>
<dbReference type="AlphaFoldDB" id="G8HPB3"/>
<dbReference type="Gene3D" id="1.10.287.3510">
    <property type="match status" value="1"/>
</dbReference>
<evidence type="ECO:0000256" key="8">
    <source>
        <dbReference type="ARBA" id="ARBA00023136"/>
    </source>
</evidence>
<comment type="similarity">
    <text evidence="2">Belongs to the complex I subunit 4L family.</text>
</comment>
<protein>
    <recommendedName>
        <fullName evidence="3">NADH-ubiquinone oxidoreductase chain 4L</fullName>
    </recommendedName>
    <alternativeName>
        <fullName evidence="9">NADH dehydrogenase subunit 4L</fullName>
    </alternativeName>
</protein>
<gene>
    <name evidence="11" type="primary">nad4L</name>
</gene>
<dbReference type="GO" id="GO:0016020">
    <property type="term" value="C:membrane"/>
    <property type="evidence" value="ECO:0007669"/>
    <property type="project" value="UniProtKB-SubCell"/>
</dbReference>
<evidence type="ECO:0000256" key="2">
    <source>
        <dbReference type="ARBA" id="ARBA00010519"/>
    </source>
</evidence>
<keyword evidence="11" id="KW-0496">Mitochondrion</keyword>
<geneLocation type="mitochondrion" evidence="11"/>
<evidence type="ECO:0000256" key="5">
    <source>
        <dbReference type="ARBA" id="ARBA00022967"/>
    </source>
</evidence>
<dbReference type="InterPro" id="IPR039428">
    <property type="entry name" value="NUOK/Mnh_C1-like"/>
</dbReference>
<evidence type="ECO:0000256" key="7">
    <source>
        <dbReference type="ARBA" id="ARBA00023027"/>
    </source>
</evidence>
<feature type="transmembrane region" description="Helical" evidence="10">
    <location>
        <begin position="54"/>
        <end position="76"/>
    </location>
</feature>